<evidence type="ECO:0000313" key="2">
    <source>
        <dbReference type="EMBL" id="MDU9003388.1"/>
    </source>
</evidence>
<keyword evidence="1" id="KW-0472">Membrane</keyword>
<keyword evidence="3" id="KW-1185">Reference proteome</keyword>
<feature type="transmembrane region" description="Helical" evidence="1">
    <location>
        <begin position="223"/>
        <end position="242"/>
    </location>
</feature>
<keyword evidence="1" id="KW-0812">Transmembrane</keyword>
<feature type="transmembrane region" description="Helical" evidence="1">
    <location>
        <begin position="78"/>
        <end position="98"/>
    </location>
</feature>
<feature type="transmembrane region" description="Helical" evidence="1">
    <location>
        <begin position="152"/>
        <end position="171"/>
    </location>
</feature>
<keyword evidence="1" id="KW-1133">Transmembrane helix</keyword>
<protein>
    <submittedName>
        <fullName evidence="2">DUF4153 domain-containing protein</fullName>
    </submittedName>
</protein>
<feature type="transmembrane region" description="Helical" evidence="1">
    <location>
        <begin position="21"/>
        <end position="38"/>
    </location>
</feature>
<comment type="caution">
    <text evidence="2">The sequence shown here is derived from an EMBL/GenBank/DDBJ whole genome shotgun (WGS) entry which is preliminary data.</text>
</comment>
<name>A0ABU3VBE5_9RHOB</name>
<feature type="transmembrane region" description="Helical" evidence="1">
    <location>
        <begin position="287"/>
        <end position="311"/>
    </location>
</feature>
<feature type="transmembrane region" description="Helical" evidence="1">
    <location>
        <begin position="191"/>
        <end position="211"/>
    </location>
</feature>
<sequence>MKNKRSDHAAPMGQMPGTEHRLIMAGLGGIAGLALWGLGDRWGDPSVPPALFLALFTFVATYSIVALALSGPVAVARALIGALGFAVFLTLLVSIAGMRYMVTTDLLDEPVMVSVAAVIVLFCTPFLLVWLQDRSALLRYDRLFDAAWMLTARYALAWVFVAAFWLIAFLSDALLELVDIEVIDSFLRPGWVRFGLSGAVLGLGLAVVQELRHTLSPYPLLRLLRLLVPLVLVVVSVFLLAVPLRGLDRLFGEFSAGGTLLGAAAVAVSLISMALDRDDRMAVQTRGLRSATQVLAVLMPLLTALTVWAVITRVRQYGWTPDRIMAMTVALFLLTYGMAYCGAVLLRGGWMSRIRQINVAMAVLVIAVAGLWMTPVLDVYRISTASQVSRFETGRTTMDQLALWPLAHEWGRAGKSGLAALQSTADTSDSTGLIQRIVAVREATNRYQFEQQVQHRDLPERAAELLELLPIRPAGAVLDAETLQDIPVFALNMWLNGCRHVTADGRPGCVLVKGAFVPSVSADEQAMILFLDDDADTRISHVVLRPDDGFVMRDVFDPATRAWPSLPAATISEIQDGAFDLRPSGVNALSVGGKLLAPSQ</sequence>
<accession>A0ABU3VBE5</accession>
<proteinExistence type="predicted"/>
<reference evidence="3" key="1">
    <citation type="submission" date="2023-05" db="EMBL/GenBank/DDBJ databases">
        <title>Sedimentitalea sp. nov. JM2-8.</title>
        <authorList>
            <person name="Huang J."/>
        </authorList>
    </citation>
    <scope>NUCLEOTIDE SEQUENCE [LARGE SCALE GENOMIC DNA]</scope>
    <source>
        <strain evidence="3">KHS03</strain>
    </source>
</reference>
<evidence type="ECO:0000256" key="1">
    <source>
        <dbReference type="SAM" id="Phobius"/>
    </source>
</evidence>
<dbReference type="RefSeq" id="WP_316774239.1">
    <property type="nucleotide sequence ID" value="NZ_JASMWN010000003.1"/>
</dbReference>
<feature type="transmembrane region" description="Helical" evidence="1">
    <location>
        <begin position="323"/>
        <end position="346"/>
    </location>
</feature>
<feature type="transmembrane region" description="Helical" evidence="1">
    <location>
        <begin position="358"/>
        <end position="377"/>
    </location>
</feature>
<dbReference type="Proteomes" id="UP001255416">
    <property type="component" value="Unassembled WGS sequence"/>
</dbReference>
<feature type="transmembrane region" description="Helical" evidence="1">
    <location>
        <begin position="254"/>
        <end position="275"/>
    </location>
</feature>
<evidence type="ECO:0000313" key="3">
    <source>
        <dbReference type="Proteomes" id="UP001255416"/>
    </source>
</evidence>
<gene>
    <name evidence="2" type="ORF">QO231_05905</name>
</gene>
<feature type="transmembrane region" description="Helical" evidence="1">
    <location>
        <begin position="110"/>
        <end position="131"/>
    </location>
</feature>
<organism evidence="2 3">
    <name type="scientific">Sedimentitalea todarodis</name>
    <dbReference type="NCBI Taxonomy" id="1631240"/>
    <lineage>
        <taxon>Bacteria</taxon>
        <taxon>Pseudomonadati</taxon>
        <taxon>Pseudomonadota</taxon>
        <taxon>Alphaproteobacteria</taxon>
        <taxon>Rhodobacterales</taxon>
        <taxon>Paracoccaceae</taxon>
        <taxon>Sedimentitalea</taxon>
    </lineage>
</organism>
<dbReference type="EMBL" id="JASMWN010000003">
    <property type="protein sequence ID" value="MDU9003388.1"/>
    <property type="molecule type" value="Genomic_DNA"/>
</dbReference>
<feature type="transmembrane region" description="Helical" evidence="1">
    <location>
        <begin position="50"/>
        <end position="71"/>
    </location>
</feature>